<dbReference type="InterPro" id="IPR017517">
    <property type="entry name" value="Maleyloyr_isom"/>
</dbReference>
<dbReference type="Pfam" id="PF11716">
    <property type="entry name" value="MDMPI_N"/>
    <property type="match status" value="1"/>
</dbReference>
<proteinExistence type="predicted"/>
<dbReference type="SUPFAM" id="SSF109854">
    <property type="entry name" value="DinB/YfiT-like putative metalloenzymes"/>
    <property type="match status" value="1"/>
</dbReference>
<evidence type="ECO:0000259" key="1">
    <source>
        <dbReference type="Pfam" id="PF11716"/>
    </source>
</evidence>
<evidence type="ECO:0000313" key="2">
    <source>
        <dbReference type="EMBL" id="MCH6160535.1"/>
    </source>
</evidence>
<dbReference type="EMBL" id="JAKWJU010000002">
    <property type="protein sequence ID" value="MCH6160535.1"/>
    <property type="molecule type" value="Genomic_DNA"/>
</dbReference>
<organism evidence="2 3">
    <name type="scientific">Streptomyces marispadix</name>
    <dbReference type="NCBI Taxonomy" id="2922868"/>
    <lineage>
        <taxon>Bacteria</taxon>
        <taxon>Bacillati</taxon>
        <taxon>Actinomycetota</taxon>
        <taxon>Actinomycetes</taxon>
        <taxon>Kitasatosporales</taxon>
        <taxon>Streptomycetaceae</taxon>
        <taxon>Streptomyces</taxon>
    </lineage>
</organism>
<gene>
    <name evidence="2" type="ORF">MMA15_08960</name>
</gene>
<dbReference type="NCBIfam" id="TIGR03083">
    <property type="entry name" value="maleylpyruvate isomerase family mycothiol-dependent enzyme"/>
    <property type="match status" value="1"/>
</dbReference>
<dbReference type="GO" id="GO:0016853">
    <property type="term" value="F:isomerase activity"/>
    <property type="evidence" value="ECO:0007669"/>
    <property type="project" value="UniProtKB-KW"/>
</dbReference>
<sequence>MDDGTGRFLAAVNALPDSGFGAPTALPGWTRAHLVAHVHHNAEALMRLLHWARTGERTPMYASAGQRRAEIEEGALLPAPRLRTLVHDSAVELASAVDGLPDGAWDNEVVTAQGRTVPAREVLWMRTREVAVHAVDLEAGTGFADLPAGLNAALAADAARKHANGGDGAAVAAWLTGRTAEAPRLGPWL</sequence>
<name>A0ABS9SW81_9ACTN</name>
<dbReference type="RefSeq" id="WP_241058590.1">
    <property type="nucleotide sequence ID" value="NZ_JAKWJU010000002.1"/>
</dbReference>
<accession>A0ABS9SW81</accession>
<reference evidence="2" key="2">
    <citation type="journal article" date="2023" name="Int. J. Syst. Evol. Microbiol.">
        <title>Streptomyces marispadix sp. nov., isolated from marine beach sediment of the Northern Coast of Portugal.</title>
        <authorList>
            <person name="dos Santos J.D.N."/>
            <person name="Vitorino I.R."/>
            <person name="Kallscheuer N."/>
            <person name="Srivastava A."/>
            <person name="Krautwurst S."/>
            <person name="Marz M."/>
            <person name="Jogler C."/>
            <person name="Lobo Da Cunha A."/>
            <person name="Catita J."/>
            <person name="Goncalves H."/>
            <person name="Gonzalez I."/>
            <person name="Reyes F."/>
            <person name="Lage O.M."/>
        </authorList>
    </citation>
    <scope>NUCLEOTIDE SEQUENCE</scope>
    <source>
        <strain evidence="2">M600PL45_2</strain>
    </source>
</reference>
<protein>
    <submittedName>
        <fullName evidence="2">Maleylpyruvate isomerase N-terminal domain-containing protein</fullName>
    </submittedName>
</protein>
<comment type="caution">
    <text evidence="2">The sequence shown here is derived from an EMBL/GenBank/DDBJ whole genome shotgun (WGS) entry which is preliminary data.</text>
</comment>
<dbReference type="Proteomes" id="UP001166784">
    <property type="component" value="Unassembled WGS sequence"/>
</dbReference>
<reference evidence="2" key="1">
    <citation type="submission" date="2022-03" db="EMBL/GenBank/DDBJ databases">
        <authorList>
            <person name="Santos J.D.N."/>
            <person name="Kallscheuer N."/>
            <person name="Jogler C."/>
            <person name="Lage O.M."/>
        </authorList>
    </citation>
    <scope>NUCLEOTIDE SEQUENCE</scope>
    <source>
        <strain evidence="2">M600PL45_2</strain>
    </source>
</reference>
<keyword evidence="2" id="KW-0413">Isomerase</keyword>
<dbReference type="InterPro" id="IPR034660">
    <property type="entry name" value="DinB/YfiT-like"/>
</dbReference>
<evidence type="ECO:0000313" key="3">
    <source>
        <dbReference type="Proteomes" id="UP001166784"/>
    </source>
</evidence>
<dbReference type="Gene3D" id="1.20.120.450">
    <property type="entry name" value="dinb family like domain"/>
    <property type="match status" value="1"/>
</dbReference>
<dbReference type="InterPro" id="IPR024344">
    <property type="entry name" value="MDMPI_metal-binding"/>
</dbReference>
<keyword evidence="3" id="KW-1185">Reference proteome</keyword>
<feature type="domain" description="Mycothiol-dependent maleylpyruvate isomerase metal-binding" evidence="1">
    <location>
        <begin position="4"/>
        <end position="138"/>
    </location>
</feature>